<dbReference type="OrthoDB" id="1898295at2759"/>
<feature type="domain" description="DUF7950" evidence="2">
    <location>
        <begin position="164"/>
        <end position="288"/>
    </location>
</feature>
<dbReference type="PANTHER" id="PTHR33595">
    <property type="entry name" value="VON WILLEBRAND FACTOR A DOMAIN PROTEIN"/>
    <property type="match status" value="1"/>
</dbReference>
<dbReference type="KEGG" id="vvi:100244084"/>
<dbReference type="PANTHER" id="PTHR33595:SF7">
    <property type="entry name" value="OS12G0242500 PROTEIN"/>
    <property type="match status" value="1"/>
</dbReference>
<dbReference type="InterPro" id="IPR057710">
    <property type="entry name" value="DUF7950"/>
</dbReference>
<evidence type="ECO:0000313" key="3">
    <source>
        <dbReference type="EMBL" id="RVW52652.1"/>
    </source>
</evidence>
<reference evidence="3 4" key="1">
    <citation type="journal article" date="2018" name="PLoS Genet.">
        <title>Population sequencing reveals clonal diversity and ancestral inbreeding in the grapevine cultivar Chardonnay.</title>
        <authorList>
            <person name="Roach M.J."/>
            <person name="Johnson D.L."/>
            <person name="Bohlmann J."/>
            <person name="van Vuuren H.J."/>
            <person name="Jones S.J."/>
            <person name="Pretorius I.S."/>
            <person name="Schmidt S.A."/>
            <person name="Borneman A.R."/>
        </authorList>
    </citation>
    <scope>NUCLEOTIDE SEQUENCE [LARGE SCALE GENOMIC DNA]</scope>
    <source>
        <strain evidence="4">cv. Chardonnay</strain>
        <tissue evidence="3">Leaf</tissue>
    </source>
</reference>
<sequence length="291" mass="32256">MMMDAKGGCCIARYAGGAYDMSKVDRIMLRFRPIAPKPTSAGSVSGGSTLKSDEVYLRTGRGKRRYVRDNSKRCNRKRKASPEEKRDEIVGEAVVTLPLLPETPDRKDWSPPGQSDLLSATKPQKNPPIWLSFANGSTEGHCGSDRAVITDRTVVMPQPVRLVGSCVTVECVTDTWVDGDWLGSTDEEKINNLDRDTCPGFVSDGLNRVTWTNAAYRRMVGHVTPGPEMMVWLVMKARVPVTFPAITCRVRLQYRCGKEKNSLTLPCDVWRMDGGGFAWRLDVKAALSLGR</sequence>
<organism evidence="3 4">
    <name type="scientific">Vitis vinifera</name>
    <name type="common">Grape</name>
    <dbReference type="NCBI Taxonomy" id="29760"/>
    <lineage>
        <taxon>Eukaryota</taxon>
        <taxon>Viridiplantae</taxon>
        <taxon>Streptophyta</taxon>
        <taxon>Embryophyta</taxon>
        <taxon>Tracheophyta</taxon>
        <taxon>Spermatophyta</taxon>
        <taxon>Magnoliopsida</taxon>
        <taxon>eudicotyledons</taxon>
        <taxon>Gunneridae</taxon>
        <taxon>Pentapetalae</taxon>
        <taxon>rosids</taxon>
        <taxon>Vitales</taxon>
        <taxon>Vitaceae</taxon>
        <taxon>Viteae</taxon>
        <taxon>Vitis</taxon>
    </lineage>
</organism>
<evidence type="ECO:0000313" key="4">
    <source>
        <dbReference type="Proteomes" id="UP000288805"/>
    </source>
</evidence>
<evidence type="ECO:0000259" key="2">
    <source>
        <dbReference type="Pfam" id="PF25821"/>
    </source>
</evidence>
<dbReference type="Pfam" id="PF25821">
    <property type="entry name" value="DUF7950"/>
    <property type="match status" value="1"/>
</dbReference>
<proteinExistence type="predicted"/>
<gene>
    <name evidence="3" type="ORF">CK203_068910</name>
</gene>
<feature type="region of interest" description="Disordered" evidence="1">
    <location>
        <begin position="101"/>
        <end position="124"/>
    </location>
</feature>
<dbReference type="EMBL" id="QGNW01001166">
    <property type="protein sequence ID" value="RVW52652.1"/>
    <property type="molecule type" value="Genomic_DNA"/>
</dbReference>
<protein>
    <recommendedName>
        <fullName evidence="2">DUF7950 domain-containing protein</fullName>
    </recommendedName>
</protein>
<feature type="compositionally biased region" description="Polar residues" evidence="1">
    <location>
        <begin position="112"/>
        <end position="124"/>
    </location>
</feature>
<dbReference type="AlphaFoldDB" id="A0A438EZ08"/>
<name>A0A438EZ08_VITVI</name>
<feature type="region of interest" description="Disordered" evidence="1">
    <location>
        <begin position="67"/>
        <end position="87"/>
    </location>
</feature>
<dbReference type="Proteomes" id="UP000288805">
    <property type="component" value="Unassembled WGS sequence"/>
</dbReference>
<comment type="caution">
    <text evidence="3">The sequence shown here is derived from an EMBL/GenBank/DDBJ whole genome shotgun (WGS) entry which is preliminary data.</text>
</comment>
<accession>A0A438EZ08</accession>
<evidence type="ECO:0000256" key="1">
    <source>
        <dbReference type="SAM" id="MobiDB-lite"/>
    </source>
</evidence>